<gene>
    <name evidence="1" type="ORF">PR048_020207</name>
</gene>
<organism evidence="1 2">
    <name type="scientific">Dryococelus australis</name>
    <dbReference type="NCBI Taxonomy" id="614101"/>
    <lineage>
        <taxon>Eukaryota</taxon>
        <taxon>Metazoa</taxon>
        <taxon>Ecdysozoa</taxon>
        <taxon>Arthropoda</taxon>
        <taxon>Hexapoda</taxon>
        <taxon>Insecta</taxon>
        <taxon>Pterygota</taxon>
        <taxon>Neoptera</taxon>
        <taxon>Polyneoptera</taxon>
        <taxon>Phasmatodea</taxon>
        <taxon>Verophasmatodea</taxon>
        <taxon>Anareolatae</taxon>
        <taxon>Phasmatidae</taxon>
        <taxon>Eurycanthinae</taxon>
        <taxon>Dryococelus</taxon>
    </lineage>
</organism>
<accession>A0ABQ9H5N3</accession>
<proteinExistence type="predicted"/>
<keyword evidence="2" id="KW-1185">Reference proteome</keyword>
<dbReference type="EMBL" id="JARBHB010000007">
    <property type="protein sequence ID" value="KAJ8879599.1"/>
    <property type="molecule type" value="Genomic_DNA"/>
</dbReference>
<evidence type="ECO:0000313" key="1">
    <source>
        <dbReference type="EMBL" id="KAJ8879599.1"/>
    </source>
</evidence>
<sequence>MWQQIRPTIKPNRKIRFSKRQSVGQKLRKMPVGPSLQRIGALTMIARMKKLRSTCIVMNSGQHQLKAGQCAHLAKNGHTILVLGRTVTMMKLLMSGNYQREITLQAVKSHGRRGLKSKLPDPRNLIHPVINAFSFVWRRLAACLPNV</sequence>
<dbReference type="Proteomes" id="UP001159363">
    <property type="component" value="Chromosome 6"/>
</dbReference>
<reference evidence="1 2" key="1">
    <citation type="submission" date="2023-02" db="EMBL/GenBank/DDBJ databases">
        <title>LHISI_Scaffold_Assembly.</title>
        <authorList>
            <person name="Stuart O.P."/>
            <person name="Cleave R."/>
            <person name="Magrath M.J.L."/>
            <person name="Mikheyev A.S."/>
        </authorList>
    </citation>
    <scope>NUCLEOTIDE SEQUENCE [LARGE SCALE GENOMIC DNA]</scope>
    <source>
        <strain evidence="1">Daus_M_001</strain>
        <tissue evidence="1">Leg muscle</tissue>
    </source>
</reference>
<name>A0ABQ9H5N3_9NEOP</name>
<protein>
    <submittedName>
        <fullName evidence="1">Uncharacterized protein</fullName>
    </submittedName>
</protein>
<evidence type="ECO:0000313" key="2">
    <source>
        <dbReference type="Proteomes" id="UP001159363"/>
    </source>
</evidence>
<comment type="caution">
    <text evidence="1">The sequence shown here is derived from an EMBL/GenBank/DDBJ whole genome shotgun (WGS) entry which is preliminary data.</text>
</comment>